<sequence length="71" mass="7851">MGKRCTAASCSNTHKDGVSLFTFPTDVALKIKWTAAVRRTRDKWSGPTKYSCICSIHFTDYCFEPLSDAAG</sequence>
<evidence type="ECO:0000256" key="5">
    <source>
        <dbReference type="PROSITE-ProRule" id="PRU00309"/>
    </source>
</evidence>
<evidence type="ECO:0000259" key="6">
    <source>
        <dbReference type="PROSITE" id="PS50950"/>
    </source>
</evidence>
<organism evidence="7">
    <name type="scientific">Amphimedon queenslandica</name>
    <name type="common">Sponge</name>
    <dbReference type="NCBI Taxonomy" id="400682"/>
    <lineage>
        <taxon>Eukaryota</taxon>
        <taxon>Metazoa</taxon>
        <taxon>Porifera</taxon>
        <taxon>Demospongiae</taxon>
        <taxon>Heteroscleromorpha</taxon>
        <taxon>Haplosclerida</taxon>
        <taxon>Niphatidae</taxon>
        <taxon>Amphimedon</taxon>
    </lineage>
</organism>
<dbReference type="EnsemblMetazoa" id="Aqu2.1.40447_001">
    <property type="protein sequence ID" value="Aqu2.1.40447_001"/>
    <property type="gene ID" value="Aqu2.1.40447"/>
</dbReference>
<keyword evidence="3" id="KW-0862">Zinc</keyword>
<proteinExistence type="predicted"/>
<dbReference type="InParanoid" id="A0A1X7VK94"/>
<dbReference type="InterPro" id="IPR038441">
    <property type="entry name" value="THAP_Znf_sf"/>
</dbReference>
<dbReference type="GO" id="GO:0008270">
    <property type="term" value="F:zinc ion binding"/>
    <property type="evidence" value="ECO:0007669"/>
    <property type="project" value="UniProtKB-KW"/>
</dbReference>
<accession>A0A1X7VK94</accession>
<dbReference type="PROSITE" id="PS50950">
    <property type="entry name" value="ZF_THAP"/>
    <property type="match status" value="1"/>
</dbReference>
<dbReference type="GO" id="GO:0043565">
    <property type="term" value="F:sequence-specific DNA binding"/>
    <property type="evidence" value="ECO:0007669"/>
    <property type="project" value="InterPro"/>
</dbReference>
<dbReference type="InterPro" id="IPR006612">
    <property type="entry name" value="THAP_Znf"/>
</dbReference>
<name>A0A1X7VK94_AMPQE</name>
<reference evidence="7" key="1">
    <citation type="submission" date="2017-05" db="UniProtKB">
        <authorList>
            <consortium name="EnsemblMetazoa"/>
        </authorList>
    </citation>
    <scope>IDENTIFICATION</scope>
</reference>
<dbReference type="AlphaFoldDB" id="A0A1X7VK94"/>
<keyword evidence="4 5" id="KW-0238">DNA-binding</keyword>
<dbReference type="PANTHER" id="PTHR46600:SF11">
    <property type="entry name" value="THAP DOMAIN-CONTAINING PROTEIN 10"/>
    <property type="match status" value="1"/>
</dbReference>
<evidence type="ECO:0000313" key="7">
    <source>
        <dbReference type="EnsemblMetazoa" id="Aqu2.1.40447_001"/>
    </source>
</evidence>
<evidence type="ECO:0000256" key="4">
    <source>
        <dbReference type="ARBA" id="ARBA00023125"/>
    </source>
</evidence>
<evidence type="ECO:0000256" key="3">
    <source>
        <dbReference type="ARBA" id="ARBA00022833"/>
    </source>
</evidence>
<dbReference type="Gene3D" id="6.20.210.20">
    <property type="entry name" value="THAP domain"/>
    <property type="match status" value="1"/>
</dbReference>
<dbReference type="PANTHER" id="PTHR46600">
    <property type="entry name" value="THAP DOMAIN-CONTAINING"/>
    <property type="match status" value="1"/>
</dbReference>
<dbReference type="Pfam" id="PF05485">
    <property type="entry name" value="THAP"/>
    <property type="match status" value="1"/>
</dbReference>
<feature type="domain" description="THAP-type" evidence="6">
    <location>
        <begin position="1"/>
        <end position="71"/>
    </location>
</feature>
<evidence type="ECO:0000256" key="2">
    <source>
        <dbReference type="ARBA" id="ARBA00022771"/>
    </source>
</evidence>
<evidence type="ECO:0000256" key="1">
    <source>
        <dbReference type="ARBA" id="ARBA00022723"/>
    </source>
</evidence>
<dbReference type="SUPFAM" id="SSF57716">
    <property type="entry name" value="Glucocorticoid receptor-like (DNA-binding domain)"/>
    <property type="match status" value="1"/>
</dbReference>
<dbReference type="InterPro" id="IPR026516">
    <property type="entry name" value="THAP1/10"/>
</dbReference>
<protein>
    <recommendedName>
        <fullName evidence="6">THAP-type domain-containing protein</fullName>
    </recommendedName>
</protein>
<keyword evidence="1" id="KW-0479">Metal-binding</keyword>
<keyword evidence="2 5" id="KW-0863">Zinc-finger</keyword>